<dbReference type="OrthoDB" id="287833at2"/>
<dbReference type="RefSeq" id="WP_145305402.1">
    <property type="nucleotide sequence ID" value="NZ_CP037452.1"/>
</dbReference>
<organism evidence="1 2">
    <name type="scientific">Gimesia fumaroli</name>
    <dbReference type="NCBI Taxonomy" id="2527976"/>
    <lineage>
        <taxon>Bacteria</taxon>
        <taxon>Pseudomonadati</taxon>
        <taxon>Planctomycetota</taxon>
        <taxon>Planctomycetia</taxon>
        <taxon>Planctomycetales</taxon>
        <taxon>Planctomycetaceae</taxon>
        <taxon>Gimesia</taxon>
    </lineage>
</organism>
<dbReference type="Proteomes" id="UP000318313">
    <property type="component" value="Chromosome"/>
</dbReference>
<proteinExistence type="predicted"/>
<reference evidence="1 2" key="1">
    <citation type="submission" date="2019-03" db="EMBL/GenBank/DDBJ databases">
        <title>Deep-cultivation of Planctomycetes and their phenomic and genomic characterization uncovers novel biology.</title>
        <authorList>
            <person name="Wiegand S."/>
            <person name="Jogler M."/>
            <person name="Boedeker C."/>
            <person name="Pinto D."/>
            <person name="Vollmers J."/>
            <person name="Rivas-Marin E."/>
            <person name="Kohn T."/>
            <person name="Peeters S.H."/>
            <person name="Heuer A."/>
            <person name="Rast P."/>
            <person name="Oberbeckmann S."/>
            <person name="Bunk B."/>
            <person name="Jeske O."/>
            <person name="Meyerdierks A."/>
            <person name="Storesund J.E."/>
            <person name="Kallscheuer N."/>
            <person name="Luecker S."/>
            <person name="Lage O.M."/>
            <person name="Pohl T."/>
            <person name="Merkel B.J."/>
            <person name="Hornburger P."/>
            <person name="Mueller R.-W."/>
            <person name="Bruemmer F."/>
            <person name="Labrenz M."/>
            <person name="Spormann A.M."/>
            <person name="Op den Camp H."/>
            <person name="Overmann J."/>
            <person name="Amann R."/>
            <person name="Jetten M.S.M."/>
            <person name="Mascher T."/>
            <person name="Medema M.H."/>
            <person name="Devos D.P."/>
            <person name="Kaster A.-K."/>
            <person name="Ovreas L."/>
            <person name="Rohde M."/>
            <person name="Galperin M.Y."/>
            <person name="Jogler C."/>
        </authorList>
    </citation>
    <scope>NUCLEOTIDE SEQUENCE [LARGE SCALE GENOMIC DNA]</scope>
    <source>
        <strain evidence="1 2">Enr17</strain>
    </source>
</reference>
<evidence type="ECO:0000313" key="2">
    <source>
        <dbReference type="Proteomes" id="UP000318313"/>
    </source>
</evidence>
<dbReference type="KEGG" id="gfm:Enr17x_02160"/>
<name>A0A518I576_9PLAN</name>
<evidence type="ECO:0000313" key="1">
    <source>
        <dbReference type="EMBL" id="QDV48205.1"/>
    </source>
</evidence>
<gene>
    <name evidence="1" type="ORF">Enr17x_02160</name>
</gene>
<dbReference type="AlphaFoldDB" id="A0A518I576"/>
<protein>
    <submittedName>
        <fullName evidence="1">Uncharacterized protein</fullName>
    </submittedName>
</protein>
<accession>A0A518I576</accession>
<dbReference type="EMBL" id="CP037452">
    <property type="protein sequence ID" value="QDV48205.1"/>
    <property type="molecule type" value="Genomic_DNA"/>
</dbReference>
<sequence length="334" mass="38784">MSYGIHICLYPRSPDFFAGQNFLEIAKSLDRSNYAESLWGDFRILDRSRKKYLYEADECLSLETLNSTLLNNRALDKSSSNSLECSAFTWLEQWQLTEETKLKKKQKAALNVTTWDKKHPRGYAYLYDGFAELYISPGSYYITQTDDKDLSPESTYKDHNECVEKNLNVLRELLRSIIAILDPLSLKIFTSAGPFLPFNSHATYFANTNSFIRDLHMIKDFWVGNFAPYYHEPPRPLKDSDPIRQKFDFNEQRTDEQRIELWETYTDCLRMLDYVTPEVVNLALDVEQSVEEGGLDIQRTENGGTLVFGSKDFFNSFVSDVYLDALEIAYHQQA</sequence>
<keyword evidence="2" id="KW-1185">Reference proteome</keyword>